<feature type="transmembrane region" description="Helical" evidence="1">
    <location>
        <begin position="7"/>
        <end position="35"/>
    </location>
</feature>
<evidence type="ECO:0000313" key="4">
    <source>
        <dbReference type="Proteomes" id="UP000480303"/>
    </source>
</evidence>
<proteinExistence type="predicted"/>
<evidence type="ECO:0000259" key="2">
    <source>
        <dbReference type="Pfam" id="PF04892"/>
    </source>
</evidence>
<evidence type="ECO:0000313" key="3">
    <source>
        <dbReference type="EMBL" id="GFH42227.1"/>
    </source>
</evidence>
<feature type="transmembrane region" description="Helical" evidence="1">
    <location>
        <begin position="82"/>
        <end position="103"/>
    </location>
</feature>
<feature type="transmembrane region" description="Helical" evidence="1">
    <location>
        <begin position="139"/>
        <end position="159"/>
    </location>
</feature>
<dbReference type="InterPro" id="IPR053150">
    <property type="entry name" value="Teicoplanin_resist-assoc"/>
</dbReference>
<dbReference type="Proteomes" id="UP000480303">
    <property type="component" value="Unassembled WGS sequence"/>
</dbReference>
<dbReference type="EMBL" id="BLLI01000016">
    <property type="protein sequence ID" value="GFH42227.1"/>
    <property type="molecule type" value="Genomic_DNA"/>
</dbReference>
<dbReference type="InterPro" id="IPR006976">
    <property type="entry name" value="VanZ-like"/>
</dbReference>
<feature type="domain" description="VanZ-like" evidence="2">
    <location>
        <begin position="7"/>
        <end position="126"/>
    </location>
</feature>
<protein>
    <submittedName>
        <fullName evidence="3">Glycopeptide antibiotics resistance protein</fullName>
    </submittedName>
</protein>
<keyword evidence="1" id="KW-1133">Transmembrane helix</keyword>
<feature type="transmembrane region" description="Helical" evidence="1">
    <location>
        <begin position="109"/>
        <end position="127"/>
    </location>
</feature>
<dbReference type="PANTHER" id="PTHR36834">
    <property type="entry name" value="MEMBRANE PROTEIN-RELATED"/>
    <property type="match status" value="1"/>
</dbReference>
<gene>
    <name evidence="3" type="primary">ykjJ</name>
    <name evidence="3" type="ORF">Hs30E_07780</name>
</gene>
<dbReference type="AlphaFoldDB" id="A0A6A0BEG8"/>
<name>A0A6A0BEG8_9LACT</name>
<evidence type="ECO:0000256" key="1">
    <source>
        <dbReference type="SAM" id="Phobius"/>
    </source>
</evidence>
<sequence>MKMKILFISYLIVLVWVILFKMRLDILDFIYQGVYNSTRSLNLSPFSASGGRAEVAFNFVIFIPYGCFLISLFEKWSFVKELMIIFLTSLLLEILQYLLAVGATDVTDLLVNTFGGLTGMLLFSLFSKLFGKKEADKSLLTLSFGSAVLVIIYIIKRILS</sequence>
<comment type="caution">
    <text evidence="3">The sequence shown here is derived from an EMBL/GenBank/DDBJ whole genome shotgun (WGS) entry which is preliminary data.</text>
</comment>
<accession>A0A6A0BEG8</accession>
<keyword evidence="1" id="KW-0812">Transmembrane</keyword>
<keyword evidence="4" id="KW-1185">Reference proteome</keyword>
<keyword evidence="1" id="KW-0472">Membrane</keyword>
<dbReference type="PANTHER" id="PTHR36834:SF2">
    <property type="entry name" value="MEMBRANE PROTEIN"/>
    <property type="match status" value="1"/>
</dbReference>
<organism evidence="3 4">
    <name type="scientific">Pseudolactococcus hodotermopsidis</name>
    <dbReference type="NCBI Taxonomy" id="2709157"/>
    <lineage>
        <taxon>Bacteria</taxon>
        <taxon>Bacillati</taxon>
        <taxon>Bacillota</taxon>
        <taxon>Bacilli</taxon>
        <taxon>Lactobacillales</taxon>
        <taxon>Streptococcaceae</taxon>
        <taxon>Pseudolactococcus</taxon>
    </lineage>
</organism>
<reference evidence="3 4" key="1">
    <citation type="submission" date="2020-02" db="EMBL/GenBank/DDBJ databases">
        <title>Draft genome sequence of Lactococcus sp. Hs30E4-3.</title>
        <authorList>
            <person name="Noda S."/>
            <person name="Yuki M."/>
            <person name="Ohkuma M."/>
        </authorList>
    </citation>
    <scope>NUCLEOTIDE SEQUENCE [LARGE SCALE GENOMIC DNA]</scope>
    <source>
        <strain evidence="3 4">Hs30E4-3</strain>
    </source>
</reference>
<feature type="transmembrane region" description="Helical" evidence="1">
    <location>
        <begin position="55"/>
        <end position="73"/>
    </location>
</feature>
<dbReference type="Pfam" id="PF04892">
    <property type="entry name" value="VanZ"/>
    <property type="match status" value="1"/>
</dbReference>